<gene>
    <name evidence="3" type="ORF">H9864_00185</name>
</gene>
<evidence type="ECO:0000313" key="4">
    <source>
        <dbReference type="Proteomes" id="UP000824178"/>
    </source>
</evidence>
<accession>A0A9E2KIJ2</accession>
<dbReference type="InterPro" id="IPR018389">
    <property type="entry name" value="DctP_fam"/>
</dbReference>
<protein>
    <submittedName>
        <fullName evidence="3">TRAP transporter substrate-binding protein</fullName>
    </submittedName>
</protein>
<dbReference type="GO" id="GO:0030246">
    <property type="term" value="F:carbohydrate binding"/>
    <property type="evidence" value="ECO:0007669"/>
    <property type="project" value="TreeGrafter"/>
</dbReference>
<dbReference type="NCBIfam" id="NF037995">
    <property type="entry name" value="TRAP_S1"/>
    <property type="match status" value="1"/>
</dbReference>
<organism evidence="3 4">
    <name type="scientific">Candidatus Faecalibacterium intestinavium</name>
    <dbReference type="NCBI Taxonomy" id="2838580"/>
    <lineage>
        <taxon>Bacteria</taxon>
        <taxon>Bacillati</taxon>
        <taxon>Bacillota</taxon>
        <taxon>Clostridia</taxon>
        <taxon>Eubacteriales</taxon>
        <taxon>Oscillospiraceae</taxon>
        <taxon>Faecalibacterium</taxon>
    </lineage>
</organism>
<dbReference type="NCBIfam" id="TIGR00787">
    <property type="entry name" value="dctP"/>
    <property type="match status" value="1"/>
</dbReference>
<dbReference type="InterPro" id="IPR038404">
    <property type="entry name" value="TRAP_DctP_sf"/>
</dbReference>
<dbReference type="GO" id="GO:0030288">
    <property type="term" value="C:outer membrane-bounded periplasmic space"/>
    <property type="evidence" value="ECO:0007669"/>
    <property type="project" value="InterPro"/>
</dbReference>
<dbReference type="InterPro" id="IPR004682">
    <property type="entry name" value="TRAP_DctP"/>
</dbReference>
<dbReference type="GO" id="GO:0055085">
    <property type="term" value="P:transmembrane transport"/>
    <property type="evidence" value="ECO:0007669"/>
    <property type="project" value="InterPro"/>
</dbReference>
<dbReference type="AlphaFoldDB" id="A0A9E2KIJ2"/>
<feature type="signal peptide" evidence="2">
    <location>
        <begin position="1"/>
        <end position="23"/>
    </location>
</feature>
<feature type="chain" id="PRO_5038456200" evidence="2">
    <location>
        <begin position="24"/>
        <end position="333"/>
    </location>
</feature>
<proteinExistence type="predicted"/>
<comment type="caution">
    <text evidence="3">The sequence shown here is derived from an EMBL/GenBank/DDBJ whole genome shotgun (WGS) entry which is preliminary data.</text>
</comment>
<dbReference type="CDD" id="cd13671">
    <property type="entry name" value="PBP2_TRAP_SBP_like_3"/>
    <property type="match status" value="1"/>
</dbReference>
<evidence type="ECO:0000256" key="1">
    <source>
        <dbReference type="ARBA" id="ARBA00022729"/>
    </source>
</evidence>
<dbReference type="PIRSF" id="PIRSF006470">
    <property type="entry name" value="DctB"/>
    <property type="match status" value="1"/>
</dbReference>
<reference evidence="3" key="1">
    <citation type="journal article" date="2021" name="PeerJ">
        <title>Extensive microbial diversity within the chicken gut microbiome revealed by metagenomics and culture.</title>
        <authorList>
            <person name="Gilroy R."/>
            <person name="Ravi A."/>
            <person name="Getino M."/>
            <person name="Pursley I."/>
            <person name="Horton D.L."/>
            <person name="Alikhan N.F."/>
            <person name="Baker D."/>
            <person name="Gharbi K."/>
            <person name="Hall N."/>
            <person name="Watson M."/>
            <person name="Adriaenssens E.M."/>
            <person name="Foster-Nyarko E."/>
            <person name="Jarju S."/>
            <person name="Secka A."/>
            <person name="Antonio M."/>
            <person name="Oren A."/>
            <person name="Chaudhuri R.R."/>
            <person name="La Ragione R."/>
            <person name="Hildebrand F."/>
            <person name="Pallen M.J."/>
        </authorList>
    </citation>
    <scope>NUCLEOTIDE SEQUENCE</scope>
    <source>
        <strain evidence="3">742</strain>
    </source>
</reference>
<keyword evidence="1 2" id="KW-0732">Signal</keyword>
<dbReference type="Gene3D" id="3.40.190.170">
    <property type="entry name" value="Bacterial extracellular solute-binding protein, family 7"/>
    <property type="match status" value="1"/>
</dbReference>
<dbReference type="PANTHER" id="PTHR33376:SF2">
    <property type="entry name" value="DICARBOXYLATE-BINDING PERIPLASMIC PROTEIN"/>
    <property type="match status" value="1"/>
</dbReference>
<dbReference type="EMBL" id="JAHLFH010000005">
    <property type="protein sequence ID" value="MBU3818795.1"/>
    <property type="molecule type" value="Genomic_DNA"/>
</dbReference>
<dbReference type="Pfam" id="PF03480">
    <property type="entry name" value="DctP"/>
    <property type="match status" value="1"/>
</dbReference>
<evidence type="ECO:0000256" key="2">
    <source>
        <dbReference type="SAM" id="SignalP"/>
    </source>
</evidence>
<dbReference type="Proteomes" id="UP000824178">
    <property type="component" value="Unassembled WGS sequence"/>
</dbReference>
<evidence type="ECO:0000313" key="3">
    <source>
        <dbReference type="EMBL" id="MBU3818795.1"/>
    </source>
</evidence>
<reference evidence="3" key="2">
    <citation type="submission" date="2021-04" db="EMBL/GenBank/DDBJ databases">
        <authorList>
            <person name="Gilroy R."/>
        </authorList>
    </citation>
    <scope>NUCLEOTIDE SEQUENCE</scope>
    <source>
        <strain evidence="3">742</strain>
    </source>
</reference>
<sequence>MKRREFCLSLLGMGSLLFPGCAAAPGEDRPLLILRYADNQPEDYPTTQAAEYFARLVEERTHGKILVRVYSNGVLGDENSVFEQVQFGGVDITRLSLGTLAEYFPAAEVLQLPYLYDDADHMWRVLDGPIGDSFLARVRSVGVVGLSWFDAGARSFYTREPVTCLEDLQGLTIRVQESLFMSRVVELLGARPVQIPYGDVYSALQTAAIDGAENNWPSYESTGHFEAAPYMLRDEHSRLPELQVMSTVALDKIDAIDPDYITILRQCARECALYERELWQKREAESERVTISMESVVTELSDAERERFRQAVQPIYDGYPEEIQALIREIKES</sequence>
<dbReference type="PANTHER" id="PTHR33376">
    <property type="match status" value="1"/>
</dbReference>
<name>A0A9E2KIJ2_9FIRM</name>